<evidence type="ECO:0000313" key="10">
    <source>
        <dbReference type="EMBL" id="BAO29094.1"/>
    </source>
</evidence>
<dbReference type="PROSITE" id="PS50850">
    <property type="entry name" value="MFS"/>
    <property type="match status" value="1"/>
</dbReference>
<dbReference type="Gene3D" id="1.20.1250.20">
    <property type="entry name" value="MFS general substrate transporter like domains"/>
    <property type="match status" value="2"/>
</dbReference>
<dbReference type="InterPro" id="IPR024989">
    <property type="entry name" value="MFS_assoc_dom"/>
</dbReference>
<evidence type="ECO:0000259" key="9">
    <source>
        <dbReference type="PROSITE" id="PS50850"/>
    </source>
</evidence>
<dbReference type="KEGG" id="shd:SUTH_01294"/>
<evidence type="ECO:0000256" key="4">
    <source>
        <dbReference type="ARBA" id="ARBA00022519"/>
    </source>
</evidence>
<feature type="transmembrane region" description="Helical" evidence="8">
    <location>
        <begin position="156"/>
        <end position="176"/>
    </location>
</feature>
<dbReference type="GO" id="GO:0015528">
    <property type="term" value="F:lactose:proton symporter activity"/>
    <property type="evidence" value="ECO:0007669"/>
    <property type="project" value="TreeGrafter"/>
</dbReference>
<dbReference type="OrthoDB" id="9150135at2"/>
<feature type="transmembrane region" description="Helical" evidence="8">
    <location>
        <begin position="7"/>
        <end position="25"/>
    </location>
</feature>
<feature type="domain" description="Major facilitator superfamily (MFS) profile" evidence="9">
    <location>
        <begin position="196"/>
        <end position="381"/>
    </location>
</feature>
<keyword evidence="5 8" id="KW-0812">Transmembrane</keyword>
<feature type="transmembrane region" description="Helical" evidence="8">
    <location>
        <begin position="350"/>
        <end position="371"/>
    </location>
</feature>
<comment type="subcellular location">
    <subcellularLocation>
        <location evidence="1">Cell inner membrane</location>
        <topology evidence="1">Multi-pass membrane protein</topology>
    </subcellularLocation>
</comment>
<keyword evidence="2" id="KW-0813">Transport</keyword>
<organism evidence="10 11">
    <name type="scientific">Sulfuritalea hydrogenivorans sk43H</name>
    <dbReference type="NCBI Taxonomy" id="1223802"/>
    <lineage>
        <taxon>Bacteria</taxon>
        <taxon>Pseudomonadati</taxon>
        <taxon>Pseudomonadota</taxon>
        <taxon>Betaproteobacteria</taxon>
        <taxon>Nitrosomonadales</taxon>
        <taxon>Sterolibacteriaceae</taxon>
        <taxon>Sulfuritalea</taxon>
    </lineage>
</organism>
<feature type="transmembrane region" description="Helical" evidence="8">
    <location>
        <begin position="320"/>
        <end position="344"/>
    </location>
</feature>
<keyword evidence="3" id="KW-1003">Cell membrane</keyword>
<dbReference type="Proteomes" id="UP000031637">
    <property type="component" value="Chromosome"/>
</dbReference>
<feature type="transmembrane region" description="Helical" evidence="8">
    <location>
        <begin position="37"/>
        <end position="59"/>
    </location>
</feature>
<dbReference type="EMBL" id="AP012547">
    <property type="protein sequence ID" value="BAO29094.1"/>
    <property type="molecule type" value="Genomic_DNA"/>
</dbReference>
<dbReference type="NCBIfam" id="NF037955">
    <property type="entry name" value="mfs"/>
    <property type="match status" value="1"/>
</dbReference>
<name>W0SCZ7_9PROT</name>
<evidence type="ECO:0000256" key="2">
    <source>
        <dbReference type="ARBA" id="ARBA00022448"/>
    </source>
</evidence>
<evidence type="ECO:0000256" key="8">
    <source>
        <dbReference type="SAM" id="Phobius"/>
    </source>
</evidence>
<feature type="transmembrane region" description="Helical" evidence="8">
    <location>
        <begin position="130"/>
        <end position="150"/>
    </location>
</feature>
<dbReference type="InterPro" id="IPR026032">
    <property type="entry name" value="HcaT-like"/>
</dbReference>
<feature type="transmembrane region" description="Helical" evidence="8">
    <location>
        <begin position="261"/>
        <end position="280"/>
    </location>
</feature>
<dbReference type="PIRSF" id="PIRSF004925">
    <property type="entry name" value="HcaT"/>
    <property type="match status" value="1"/>
</dbReference>
<gene>
    <name evidence="10" type="ORF">SUTH_01294</name>
</gene>
<feature type="transmembrane region" description="Helical" evidence="8">
    <location>
        <begin position="229"/>
        <end position="249"/>
    </location>
</feature>
<evidence type="ECO:0000256" key="7">
    <source>
        <dbReference type="ARBA" id="ARBA00023136"/>
    </source>
</evidence>
<proteinExistence type="predicted"/>
<evidence type="ECO:0000313" key="11">
    <source>
        <dbReference type="Proteomes" id="UP000031637"/>
    </source>
</evidence>
<keyword evidence="4" id="KW-0997">Cell inner membrane</keyword>
<dbReference type="InterPro" id="IPR036259">
    <property type="entry name" value="MFS_trans_sf"/>
</dbReference>
<dbReference type="HOGENOM" id="CLU_013133_6_0_4"/>
<keyword evidence="7 8" id="KW-0472">Membrane</keyword>
<protein>
    <submittedName>
        <fullName evidence="10">MFS family nucleoside/H(+) symporter</fullName>
    </submittedName>
</protein>
<dbReference type="GO" id="GO:0005886">
    <property type="term" value="C:plasma membrane"/>
    <property type="evidence" value="ECO:0007669"/>
    <property type="project" value="UniProtKB-SubCell"/>
</dbReference>
<accession>W0SCZ7</accession>
<feature type="transmembrane region" description="Helical" evidence="8">
    <location>
        <begin position="286"/>
        <end position="308"/>
    </location>
</feature>
<reference evidence="10 11" key="1">
    <citation type="journal article" date="2014" name="Syst. Appl. Microbiol.">
        <title>Complete genomes of freshwater sulfur oxidizers Sulfuricella denitrificans skB26 and Sulfuritalea hydrogenivorans sk43H: genetic insights into the sulfur oxidation pathway of betaproteobacteria.</title>
        <authorList>
            <person name="Watanabe T."/>
            <person name="Kojima H."/>
            <person name="Fukui M."/>
        </authorList>
    </citation>
    <scope>NUCLEOTIDE SEQUENCE [LARGE SCALE GENOMIC DNA]</scope>
    <source>
        <strain evidence="10">DSM22779</strain>
    </source>
</reference>
<dbReference type="Pfam" id="PF12832">
    <property type="entry name" value="MFS_1_like"/>
    <property type="match status" value="1"/>
</dbReference>
<feature type="transmembrane region" description="Helical" evidence="8">
    <location>
        <begin position="92"/>
        <end position="118"/>
    </location>
</feature>
<evidence type="ECO:0000256" key="5">
    <source>
        <dbReference type="ARBA" id="ARBA00022692"/>
    </source>
</evidence>
<feature type="transmembrane region" description="Helical" evidence="8">
    <location>
        <begin position="196"/>
        <end position="217"/>
    </location>
</feature>
<keyword evidence="6 8" id="KW-1133">Transmembrane helix</keyword>
<dbReference type="PANTHER" id="PTHR23522">
    <property type="entry name" value="BLL5896 PROTEIN"/>
    <property type="match status" value="1"/>
</dbReference>
<dbReference type="InterPro" id="IPR020846">
    <property type="entry name" value="MFS_dom"/>
</dbReference>
<evidence type="ECO:0000256" key="1">
    <source>
        <dbReference type="ARBA" id="ARBA00004429"/>
    </source>
</evidence>
<evidence type="ECO:0000256" key="6">
    <source>
        <dbReference type="ARBA" id="ARBA00022989"/>
    </source>
</evidence>
<dbReference type="PANTHER" id="PTHR23522:SF10">
    <property type="entry name" value="3-PHENYLPROPIONIC ACID TRANSPORTER-RELATED"/>
    <property type="match status" value="1"/>
</dbReference>
<dbReference type="SUPFAM" id="SSF103473">
    <property type="entry name" value="MFS general substrate transporter"/>
    <property type="match status" value="1"/>
</dbReference>
<feature type="transmembrane region" description="Helical" evidence="8">
    <location>
        <begin position="66"/>
        <end position="86"/>
    </location>
</feature>
<keyword evidence="11" id="KW-1185">Reference proteome</keyword>
<dbReference type="RefSeq" id="WP_041097996.1">
    <property type="nucleotide sequence ID" value="NZ_AP012547.1"/>
</dbReference>
<dbReference type="GO" id="GO:0030395">
    <property type="term" value="F:lactose binding"/>
    <property type="evidence" value="ECO:0007669"/>
    <property type="project" value="TreeGrafter"/>
</dbReference>
<dbReference type="AlphaFoldDB" id="W0SCZ7"/>
<dbReference type="STRING" id="1223802.SUTH_01294"/>
<evidence type="ECO:0000256" key="3">
    <source>
        <dbReference type="ARBA" id="ARBA00022475"/>
    </source>
</evidence>
<sequence length="381" mass="40730">MGPRLSAWYFWYFAFIGAFLPYFALYLQSIGLSAGRIAVLMSLGQFMRLLAPLLWSWLADSGGRRVRIVVASSAAALASFSAVFLTQDFVGLLIGMAILHFFWSASLPLVEALTLGHLAAHPERYGRIRLWGSVGFIVTVLGVGFLLDIAPIRSQLWVSWALLLGTLLSALTLREVKEPAGQVAAPILDVLRQRKVVFLLGAGLFMTAAHGALYVFYSIHLVAQGYGKSLVGLLWTLGVVAEIFVFLLMPRISLRVSMRQILLACFALAVLRFMLIGWAVEVIGLLVFAQLLHGASFGAHHAATMAALNRWFVAGQQARAQALYGSIAYGAGGLGGALLAGALWESAGAGITFSAASALALIGLILIWRGVPGDSAGAAVR</sequence>